<dbReference type="OrthoDB" id="9790710at2"/>
<dbReference type="Gene3D" id="3.40.50.2000">
    <property type="entry name" value="Glycogen Phosphorylase B"/>
    <property type="match status" value="2"/>
</dbReference>
<evidence type="ECO:0000259" key="1">
    <source>
        <dbReference type="Pfam" id="PF00534"/>
    </source>
</evidence>
<sequence length="380" mass="43253">MKKLIRVTSVPLSIEKLLGNQLSYMNEFYEVIAVSSDEKNLKRIAQNLGVKYHAVEMTRKITPIKDLLAIIKMYQFFRKEKPEIVHSHTPKAGLVAMIAAYFSKVPVRMHTVAGLPLLEATGFKRLILNLVEKITYSFATKVYPNSFKMKDIMIEEKFCKPQKLKVLGNGSSNGIDLQHFDPEIFSEKTKQNLKNELNILQDDFVFIFIGRLVKDKGINELVSAFSSMNAFKNIKLLLVGPLEQSLDPILEKTLYEIENNPQIITTDFVADVRPYLAISNCLVLPSYREGFPNAVLQAGAMELPCIVTDINGCNEIITDGINGLIIAAKSESDLKNAMLKLLNDLDLVQKLKLTSRKTIEKKYSQHKLWHELRFEYESFF</sequence>
<dbReference type="AlphaFoldDB" id="A0A1H6ARM6"/>
<dbReference type="InterPro" id="IPR028098">
    <property type="entry name" value="Glyco_trans_4-like_N"/>
</dbReference>
<organism evidence="3 4">
    <name type="scientific">Halpernia humi</name>
    <dbReference type="NCBI Taxonomy" id="493375"/>
    <lineage>
        <taxon>Bacteria</taxon>
        <taxon>Pseudomonadati</taxon>
        <taxon>Bacteroidota</taxon>
        <taxon>Flavobacteriia</taxon>
        <taxon>Flavobacteriales</taxon>
        <taxon>Weeksellaceae</taxon>
        <taxon>Chryseobacterium group</taxon>
        <taxon>Halpernia</taxon>
    </lineage>
</organism>
<feature type="domain" description="Glycosyltransferase subfamily 4-like N-terminal" evidence="2">
    <location>
        <begin position="27"/>
        <end position="145"/>
    </location>
</feature>
<dbReference type="EMBL" id="FNUS01000006">
    <property type="protein sequence ID" value="SEG50436.1"/>
    <property type="molecule type" value="Genomic_DNA"/>
</dbReference>
<protein>
    <submittedName>
        <fullName evidence="3">Glycosyltransferase involved in cell wall bisynthesis</fullName>
    </submittedName>
</protein>
<feature type="domain" description="Glycosyl transferase family 1" evidence="1">
    <location>
        <begin position="190"/>
        <end position="356"/>
    </location>
</feature>
<evidence type="ECO:0000313" key="3">
    <source>
        <dbReference type="EMBL" id="SEG50436.1"/>
    </source>
</evidence>
<dbReference type="RefSeq" id="WP_103914396.1">
    <property type="nucleotide sequence ID" value="NZ_FNUS01000006.1"/>
</dbReference>
<dbReference type="Proteomes" id="UP000236738">
    <property type="component" value="Unassembled WGS sequence"/>
</dbReference>
<evidence type="ECO:0000259" key="2">
    <source>
        <dbReference type="Pfam" id="PF13477"/>
    </source>
</evidence>
<evidence type="ECO:0000313" key="4">
    <source>
        <dbReference type="Proteomes" id="UP000236738"/>
    </source>
</evidence>
<dbReference type="GO" id="GO:0016757">
    <property type="term" value="F:glycosyltransferase activity"/>
    <property type="evidence" value="ECO:0007669"/>
    <property type="project" value="InterPro"/>
</dbReference>
<dbReference type="Pfam" id="PF00534">
    <property type="entry name" value="Glycos_transf_1"/>
    <property type="match status" value="1"/>
</dbReference>
<dbReference type="InterPro" id="IPR001296">
    <property type="entry name" value="Glyco_trans_1"/>
</dbReference>
<keyword evidence="3" id="KW-0808">Transferase</keyword>
<dbReference type="PANTHER" id="PTHR12526">
    <property type="entry name" value="GLYCOSYLTRANSFERASE"/>
    <property type="match status" value="1"/>
</dbReference>
<dbReference type="SUPFAM" id="SSF53756">
    <property type="entry name" value="UDP-Glycosyltransferase/glycogen phosphorylase"/>
    <property type="match status" value="1"/>
</dbReference>
<name>A0A1H6ARM6_9FLAO</name>
<accession>A0A1H6ARM6</accession>
<gene>
    <name evidence="3" type="ORF">SAMN05421847_2538</name>
</gene>
<proteinExistence type="predicted"/>
<reference evidence="4" key="1">
    <citation type="submission" date="2016-10" db="EMBL/GenBank/DDBJ databases">
        <authorList>
            <person name="Varghese N."/>
            <person name="Submissions S."/>
        </authorList>
    </citation>
    <scope>NUCLEOTIDE SEQUENCE [LARGE SCALE GENOMIC DNA]</scope>
    <source>
        <strain evidence="4">DSM 21580</strain>
    </source>
</reference>
<dbReference type="Pfam" id="PF13477">
    <property type="entry name" value="Glyco_trans_4_2"/>
    <property type="match status" value="1"/>
</dbReference>
<keyword evidence="4" id="KW-1185">Reference proteome</keyword>
<dbReference type="CDD" id="cd03808">
    <property type="entry name" value="GT4_CapM-like"/>
    <property type="match status" value="1"/>
</dbReference>